<evidence type="ECO:0000256" key="2">
    <source>
        <dbReference type="ARBA" id="ARBA00022692"/>
    </source>
</evidence>
<evidence type="ECO:0000256" key="4">
    <source>
        <dbReference type="ARBA" id="ARBA00023136"/>
    </source>
</evidence>
<evidence type="ECO:0000256" key="3">
    <source>
        <dbReference type="ARBA" id="ARBA00022989"/>
    </source>
</evidence>
<dbReference type="PANTHER" id="PTHR23112:SF0">
    <property type="entry name" value="TRANSMEMBRANE PROTEIN 116"/>
    <property type="match status" value="1"/>
</dbReference>
<dbReference type="GO" id="GO:0007189">
    <property type="term" value="P:adenylate cyclase-activating G protein-coupled receptor signaling pathway"/>
    <property type="evidence" value="ECO:0007669"/>
    <property type="project" value="TreeGrafter"/>
</dbReference>
<organism evidence="7 8">
    <name type="scientific">Basidiobolus meristosporus CBS 931.73</name>
    <dbReference type="NCBI Taxonomy" id="1314790"/>
    <lineage>
        <taxon>Eukaryota</taxon>
        <taxon>Fungi</taxon>
        <taxon>Fungi incertae sedis</taxon>
        <taxon>Zoopagomycota</taxon>
        <taxon>Entomophthoromycotina</taxon>
        <taxon>Basidiobolomycetes</taxon>
        <taxon>Basidiobolales</taxon>
        <taxon>Basidiobolaceae</taxon>
        <taxon>Basidiobolus</taxon>
    </lineage>
</organism>
<feature type="transmembrane region" description="Helical" evidence="6">
    <location>
        <begin position="89"/>
        <end position="112"/>
    </location>
</feature>
<dbReference type="STRING" id="1314790.A0A1Y1XYX4"/>
<dbReference type="OrthoDB" id="3251871at2759"/>
<feature type="transmembrane region" description="Helical" evidence="6">
    <location>
        <begin position="124"/>
        <end position="143"/>
    </location>
</feature>
<accession>A0A1Y1XYX4</accession>
<dbReference type="PANTHER" id="PTHR23112">
    <property type="entry name" value="G PROTEIN-COUPLED RECEPTOR 157-RELATED"/>
    <property type="match status" value="1"/>
</dbReference>
<keyword evidence="8" id="KW-1185">Reference proteome</keyword>
<dbReference type="GO" id="GO:0005886">
    <property type="term" value="C:plasma membrane"/>
    <property type="evidence" value="ECO:0007669"/>
    <property type="project" value="TreeGrafter"/>
</dbReference>
<reference evidence="7 8" key="1">
    <citation type="submission" date="2016-07" db="EMBL/GenBank/DDBJ databases">
        <title>Pervasive Adenine N6-methylation of Active Genes in Fungi.</title>
        <authorList>
            <consortium name="DOE Joint Genome Institute"/>
            <person name="Mondo S.J."/>
            <person name="Dannebaum R.O."/>
            <person name="Kuo R.C."/>
            <person name="Labutti K."/>
            <person name="Haridas S."/>
            <person name="Kuo A."/>
            <person name="Salamov A."/>
            <person name="Ahrendt S.R."/>
            <person name="Lipzen A."/>
            <person name="Sullivan W."/>
            <person name="Andreopoulos W.B."/>
            <person name="Clum A."/>
            <person name="Lindquist E."/>
            <person name="Daum C."/>
            <person name="Ramamoorthy G.K."/>
            <person name="Gryganskyi A."/>
            <person name="Culley D."/>
            <person name="Magnuson J.K."/>
            <person name="James T.Y."/>
            <person name="O'Malley M.A."/>
            <person name="Stajich J.E."/>
            <person name="Spatafora J.W."/>
            <person name="Visel A."/>
            <person name="Grigoriev I.V."/>
        </authorList>
    </citation>
    <scope>NUCLEOTIDE SEQUENCE [LARGE SCALE GENOMIC DNA]</scope>
    <source>
        <strain evidence="7 8">CBS 931.73</strain>
    </source>
</reference>
<dbReference type="Proteomes" id="UP000193498">
    <property type="component" value="Unassembled WGS sequence"/>
</dbReference>
<dbReference type="InParanoid" id="A0A1Y1XYX4"/>
<dbReference type="Gene3D" id="1.20.1070.10">
    <property type="entry name" value="Rhodopsin 7-helix transmembrane proteins"/>
    <property type="match status" value="1"/>
</dbReference>
<feature type="compositionally biased region" description="Polar residues" evidence="5">
    <location>
        <begin position="329"/>
        <end position="340"/>
    </location>
</feature>
<proteinExistence type="predicted"/>
<name>A0A1Y1XYX4_9FUNG</name>
<evidence type="ECO:0008006" key="9">
    <source>
        <dbReference type="Google" id="ProtNLM"/>
    </source>
</evidence>
<evidence type="ECO:0000256" key="6">
    <source>
        <dbReference type="SAM" id="Phobius"/>
    </source>
</evidence>
<comment type="caution">
    <text evidence="7">The sequence shown here is derived from an EMBL/GenBank/DDBJ whole genome shotgun (WGS) entry which is preliminary data.</text>
</comment>
<keyword evidence="2 6" id="KW-0812">Transmembrane</keyword>
<dbReference type="SUPFAM" id="SSF81321">
    <property type="entry name" value="Family A G protein-coupled receptor-like"/>
    <property type="match status" value="1"/>
</dbReference>
<evidence type="ECO:0000256" key="5">
    <source>
        <dbReference type="SAM" id="MobiDB-lite"/>
    </source>
</evidence>
<sequence>MPELTPSQHEVLATLIKIFCPLSAICSLTVILVVMYLSRKYPKDTNRISFKLQLGMCYADLFLVIAVLISANLPKNQHLDLGCKLTMFVYIFASIMLVAFATCIALNLLLVFVFNRITRNLQKYYISASLILSVACAAIPLILNKYGYDVPTDACWFYDRGSVQELLWEYATMFFWMIVGIIFCLAVVIIVARKLFRESSRLKRSLTHELNDNLPKHTKDTMERRAHETSRKVHRAVQRIIGYPLVPILTYTFTIVKTLYSFTPAKHNYAIDLIRVVTSSSPGVFNFVAFLMDPILYKLYRQWMGNPEITDDKEGWHDSFEMSKHPSSNDESFFPTDSSPIITKDDQEDEGYLSKVSVAQVLASC</sequence>
<evidence type="ECO:0000313" key="7">
    <source>
        <dbReference type="EMBL" id="ORX90941.1"/>
    </source>
</evidence>
<protein>
    <recommendedName>
        <fullName evidence="9">G-protein coupled receptors family 1 profile domain-containing protein</fullName>
    </recommendedName>
</protein>
<comment type="subcellular location">
    <subcellularLocation>
        <location evidence="1">Membrane</location>
        <topology evidence="1">Multi-pass membrane protein</topology>
    </subcellularLocation>
</comment>
<evidence type="ECO:0000313" key="8">
    <source>
        <dbReference type="Proteomes" id="UP000193498"/>
    </source>
</evidence>
<feature type="transmembrane region" description="Helical" evidence="6">
    <location>
        <begin position="12"/>
        <end position="38"/>
    </location>
</feature>
<feature type="transmembrane region" description="Helical" evidence="6">
    <location>
        <begin position="173"/>
        <end position="196"/>
    </location>
</feature>
<feature type="region of interest" description="Disordered" evidence="5">
    <location>
        <begin position="315"/>
        <end position="340"/>
    </location>
</feature>
<dbReference type="EMBL" id="MCFE01000352">
    <property type="protein sequence ID" value="ORX90941.1"/>
    <property type="molecule type" value="Genomic_DNA"/>
</dbReference>
<dbReference type="GO" id="GO:0004930">
    <property type="term" value="F:G protein-coupled receptor activity"/>
    <property type="evidence" value="ECO:0007669"/>
    <property type="project" value="TreeGrafter"/>
</dbReference>
<evidence type="ECO:0000256" key="1">
    <source>
        <dbReference type="ARBA" id="ARBA00004141"/>
    </source>
</evidence>
<feature type="transmembrane region" description="Helical" evidence="6">
    <location>
        <begin position="50"/>
        <end position="69"/>
    </location>
</feature>
<dbReference type="AlphaFoldDB" id="A0A1Y1XYX4"/>
<keyword evidence="3 6" id="KW-1133">Transmembrane helix</keyword>
<gene>
    <name evidence="7" type="ORF">K493DRAFT_304490</name>
</gene>
<feature type="compositionally biased region" description="Basic and acidic residues" evidence="5">
    <location>
        <begin position="315"/>
        <end position="328"/>
    </location>
</feature>
<keyword evidence="4 6" id="KW-0472">Membrane</keyword>
<feature type="transmembrane region" description="Helical" evidence="6">
    <location>
        <begin position="240"/>
        <end position="263"/>
    </location>
</feature>